<dbReference type="PROSITE" id="PS50977">
    <property type="entry name" value="HTH_TETR_2"/>
    <property type="match status" value="1"/>
</dbReference>
<dbReference type="OrthoDB" id="5366068at2"/>
<accession>A0A4Q1D5T1</accession>
<dbReference type="Pfam" id="PF00440">
    <property type="entry name" value="TetR_N"/>
    <property type="match status" value="1"/>
</dbReference>
<dbReference type="PANTHER" id="PTHR43479">
    <property type="entry name" value="ACREF/ENVCD OPERON REPRESSOR-RELATED"/>
    <property type="match status" value="1"/>
</dbReference>
<keyword evidence="5" id="KW-1185">Reference proteome</keyword>
<evidence type="ECO:0000259" key="3">
    <source>
        <dbReference type="PROSITE" id="PS50977"/>
    </source>
</evidence>
<feature type="DNA-binding region" description="H-T-H motif" evidence="2">
    <location>
        <begin position="32"/>
        <end position="51"/>
    </location>
</feature>
<reference evidence="4 5" key="1">
    <citation type="submission" date="2019-01" db="EMBL/GenBank/DDBJ databases">
        <title>Filimonas sp. strain TTM-71.</title>
        <authorList>
            <person name="Chen W.-M."/>
        </authorList>
    </citation>
    <scope>NUCLEOTIDE SEQUENCE [LARGE SCALE GENOMIC DNA]</scope>
    <source>
        <strain evidence="4 5">TTM-71</strain>
    </source>
</reference>
<gene>
    <name evidence="4" type="ORF">ESB13_16920</name>
</gene>
<comment type="caution">
    <text evidence="4">The sequence shown here is derived from an EMBL/GenBank/DDBJ whole genome shotgun (WGS) entry which is preliminary data.</text>
</comment>
<dbReference type="InterPro" id="IPR009057">
    <property type="entry name" value="Homeodomain-like_sf"/>
</dbReference>
<organism evidence="4 5">
    <name type="scientific">Filimonas effusa</name>
    <dbReference type="NCBI Taxonomy" id="2508721"/>
    <lineage>
        <taxon>Bacteria</taxon>
        <taxon>Pseudomonadati</taxon>
        <taxon>Bacteroidota</taxon>
        <taxon>Chitinophagia</taxon>
        <taxon>Chitinophagales</taxon>
        <taxon>Chitinophagaceae</taxon>
        <taxon>Filimonas</taxon>
    </lineage>
</organism>
<keyword evidence="1 2" id="KW-0238">DNA-binding</keyword>
<evidence type="ECO:0000256" key="2">
    <source>
        <dbReference type="PROSITE-ProRule" id="PRU00335"/>
    </source>
</evidence>
<dbReference type="Gene3D" id="1.10.357.10">
    <property type="entry name" value="Tetracycline Repressor, domain 2"/>
    <property type="match status" value="1"/>
</dbReference>
<name>A0A4Q1D5T1_9BACT</name>
<evidence type="ECO:0000313" key="4">
    <source>
        <dbReference type="EMBL" id="RXK83758.1"/>
    </source>
</evidence>
<dbReference type="PRINTS" id="PR00455">
    <property type="entry name" value="HTHTETR"/>
</dbReference>
<feature type="domain" description="HTH tetR-type" evidence="3">
    <location>
        <begin position="9"/>
        <end position="69"/>
    </location>
</feature>
<dbReference type="Proteomes" id="UP000290545">
    <property type="component" value="Unassembled WGS sequence"/>
</dbReference>
<evidence type="ECO:0000256" key="1">
    <source>
        <dbReference type="ARBA" id="ARBA00023125"/>
    </source>
</evidence>
<dbReference type="RefSeq" id="WP_129004810.1">
    <property type="nucleotide sequence ID" value="NZ_SDHZ01000002.1"/>
</dbReference>
<dbReference type="InterPro" id="IPR050624">
    <property type="entry name" value="HTH-type_Tx_Regulator"/>
</dbReference>
<dbReference type="SUPFAM" id="SSF46689">
    <property type="entry name" value="Homeodomain-like"/>
    <property type="match status" value="1"/>
</dbReference>
<dbReference type="GO" id="GO:0003677">
    <property type="term" value="F:DNA binding"/>
    <property type="evidence" value="ECO:0007669"/>
    <property type="project" value="UniProtKB-UniRule"/>
</dbReference>
<dbReference type="AlphaFoldDB" id="A0A4Q1D5T1"/>
<sequence length="228" mass="25865">MKHKELQGQRMRGYFLEATKELLKSEGLQSISVRSIADKAGYSYATMYSYFKDVNDLVFLCVQSFYEECKQEVRQSLRKKEKGIKSLKAAIRAYADYFIQYPGIFELFFLERTGGSKEQKEIAQLISASLDTICEEDWNHCLSKGVIEAATIEQLKTQVRYTVYGLLLLYLNRKTPASYTEFISTLTRQVDTILDGTAKAIPAPPAESGSTVQNALIAINVKKVNKHE</sequence>
<proteinExistence type="predicted"/>
<evidence type="ECO:0000313" key="5">
    <source>
        <dbReference type="Proteomes" id="UP000290545"/>
    </source>
</evidence>
<dbReference type="PANTHER" id="PTHR43479:SF11">
    <property type="entry name" value="ACREF_ENVCD OPERON REPRESSOR-RELATED"/>
    <property type="match status" value="1"/>
</dbReference>
<dbReference type="EMBL" id="SDHZ01000002">
    <property type="protein sequence ID" value="RXK83758.1"/>
    <property type="molecule type" value="Genomic_DNA"/>
</dbReference>
<protein>
    <submittedName>
        <fullName evidence="4">TetR/AcrR family transcriptional regulator</fullName>
    </submittedName>
</protein>
<dbReference type="InterPro" id="IPR001647">
    <property type="entry name" value="HTH_TetR"/>
</dbReference>